<gene>
    <name evidence="2" type="ORF">F5544_29055</name>
</gene>
<dbReference type="InterPro" id="IPR041657">
    <property type="entry name" value="HTH_17"/>
</dbReference>
<proteinExistence type="predicted"/>
<dbReference type="Pfam" id="PF12728">
    <property type="entry name" value="HTH_17"/>
    <property type="match status" value="1"/>
</dbReference>
<keyword evidence="3" id="KW-1185">Reference proteome</keyword>
<dbReference type="EMBL" id="CP046172">
    <property type="protein sequence ID" value="QIS13656.1"/>
    <property type="molecule type" value="Genomic_DNA"/>
</dbReference>
<dbReference type="NCBIfam" id="TIGR01764">
    <property type="entry name" value="excise"/>
    <property type="match status" value="1"/>
</dbReference>
<dbReference type="KEGG" id="nah:F5544_29055"/>
<dbReference type="InterPro" id="IPR009061">
    <property type="entry name" value="DNA-bd_dom_put_sf"/>
</dbReference>
<dbReference type="InterPro" id="IPR036388">
    <property type="entry name" value="WH-like_DNA-bd_sf"/>
</dbReference>
<dbReference type="InterPro" id="IPR010093">
    <property type="entry name" value="SinI_DNA-bd"/>
</dbReference>
<name>A0A6G9YKU9_9NOCA</name>
<dbReference type="SUPFAM" id="SSF46955">
    <property type="entry name" value="Putative DNA-binding domain"/>
    <property type="match status" value="1"/>
</dbReference>
<dbReference type="AlphaFoldDB" id="A0A6G9YKU9"/>
<evidence type="ECO:0000259" key="1">
    <source>
        <dbReference type="Pfam" id="PF12728"/>
    </source>
</evidence>
<feature type="domain" description="Helix-turn-helix" evidence="1">
    <location>
        <begin position="27"/>
        <end position="73"/>
    </location>
</feature>
<sequence length="84" mass="9391">MRPWGELGKGISMSKSHLRGRLSRRLVSVTHAAETIGVSTRTLRRWIDDDKVPAYRVGERSIRVDLDEVLALVRPLREPSGGVA</sequence>
<reference evidence="2 3" key="1">
    <citation type="journal article" date="2019" name="ACS Chem. Biol.">
        <title>Identification and Mobilization of a Cryptic Antibiotic Biosynthesis Gene Locus from a Human-Pathogenic Nocardia Isolate.</title>
        <authorList>
            <person name="Herisse M."/>
            <person name="Ishida K."/>
            <person name="Porter J.L."/>
            <person name="Howden B."/>
            <person name="Hertweck C."/>
            <person name="Stinear T.P."/>
            <person name="Pidot S.J."/>
        </authorList>
    </citation>
    <scope>NUCLEOTIDE SEQUENCE [LARGE SCALE GENOMIC DNA]</scope>
    <source>
        <strain evidence="2 3">AUSMDU00012717</strain>
    </source>
</reference>
<keyword evidence="2" id="KW-0238">DNA-binding</keyword>
<dbReference type="RefSeq" id="WP_342760385.1">
    <property type="nucleotide sequence ID" value="NZ_CP046172.1"/>
</dbReference>
<dbReference type="GO" id="GO:0003677">
    <property type="term" value="F:DNA binding"/>
    <property type="evidence" value="ECO:0007669"/>
    <property type="project" value="UniProtKB-KW"/>
</dbReference>
<protein>
    <submittedName>
        <fullName evidence="2">Excisionase family DNA-binding protein</fullName>
    </submittedName>
</protein>
<evidence type="ECO:0000313" key="2">
    <source>
        <dbReference type="EMBL" id="QIS13656.1"/>
    </source>
</evidence>
<evidence type="ECO:0000313" key="3">
    <source>
        <dbReference type="Proteomes" id="UP000503540"/>
    </source>
</evidence>
<accession>A0A6G9YKU9</accession>
<dbReference type="Gene3D" id="1.10.10.10">
    <property type="entry name" value="Winged helix-like DNA-binding domain superfamily/Winged helix DNA-binding domain"/>
    <property type="match status" value="1"/>
</dbReference>
<organism evidence="2 3">
    <name type="scientific">Nocardia arthritidis</name>
    <dbReference type="NCBI Taxonomy" id="228602"/>
    <lineage>
        <taxon>Bacteria</taxon>
        <taxon>Bacillati</taxon>
        <taxon>Actinomycetota</taxon>
        <taxon>Actinomycetes</taxon>
        <taxon>Mycobacteriales</taxon>
        <taxon>Nocardiaceae</taxon>
        <taxon>Nocardia</taxon>
    </lineage>
</organism>
<dbReference type="Proteomes" id="UP000503540">
    <property type="component" value="Chromosome"/>
</dbReference>